<evidence type="ECO:0000256" key="2">
    <source>
        <dbReference type="SAM" id="Phobius"/>
    </source>
</evidence>
<comment type="caution">
    <text evidence="3">The sequence shown here is derived from an EMBL/GenBank/DDBJ whole genome shotgun (WGS) entry which is preliminary data.</text>
</comment>
<organism evidence="3 4">
    <name type="scientific">Ranitomeya imitator</name>
    <name type="common">mimic poison frog</name>
    <dbReference type="NCBI Taxonomy" id="111125"/>
    <lineage>
        <taxon>Eukaryota</taxon>
        <taxon>Metazoa</taxon>
        <taxon>Chordata</taxon>
        <taxon>Craniata</taxon>
        <taxon>Vertebrata</taxon>
        <taxon>Euteleostomi</taxon>
        <taxon>Amphibia</taxon>
        <taxon>Batrachia</taxon>
        <taxon>Anura</taxon>
        <taxon>Neobatrachia</taxon>
        <taxon>Hyloidea</taxon>
        <taxon>Dendrobatidae</taxon>
        <taxon>Dendrobatinae</taxon>
        <taxon>Ranitomeya</taxon>
    </lineage>
</organism>
<sequence length="190" mass="21310">MGGSLHHSPEAAAGKLKIVRRRLLQHYEHQPFISLLAVSTAADGSGTSARRRSRASAAAKGGVGVSSSSWLRLFVWPLVFLYFWGEAKNDYNDFDWFSYKGLGYWFLWSLLILVVVAVLFTYVAILVRRCSDTDNDVDRCSVAVWSLESCHTDRSPATNDAVSQLMIISPYIAVCCYSCIYYHWECIPPA</sequence>
<dbReference type="PANTHER" id="PTHR23344">
    <property type="entry name" value="GLYCEROPHOSPHORYL DIESTER PHOSPHODIESTERASE"/>
    <property type="match status" value="1"/>
</dbReference>
<evidence type="ECO:0000313" key="3">
    <source>
        <dbReference type="EMBL" id="CAJ0945733.1"/>
    </source>
</evidence>
<evidence type="ECO:0008006" key="5">
    <source>
        <dbReference type="Google" id="ProtNLM"/>
    </source>
</evidence>
<dbReference type="Proteomes" id="UP001176940">
    <property type="component" value="Unassembled WGS sequence"/>
</dbReference>
<evidence type="ECO:0000313" key="4">
    <source>
        <dbReference type="Proteomes" id="UP001176940"/>
    </source>
</evidence>
<name>A0ABN9LNZ2_9NEOB</name>
<accession>A0ABN9LNZ2</accession>
<dbReference type="EMBL" id="CAUEEQ010024333">
    <property type="protein sequence ID" value="CAJ0945733.1"/>
    <property type="molecule type" value="Genomic_DNA"/>
</dbReference>
<keyword evidence="4" id="KW-1185">Reference proteome</keyword>
<evidence type="ECO:0000256" key="1">
    <source>
        <dbReference type="ARBA" id="ARBA00022801"/>
    </source>
</evidence>
<feature type="transmembrane region" description="Helical" evidence="2">
    <location>
        <begin position="105"/>
        <end position="127"/>
    </location>
</feature>
<keyword evidence="2" id="KW-0812">Transmembrane</keyword>
<keyword evidence="2" id="KW-1133">Transmembrane helix</keyword>
<gene>
    <name evidence="3" type="ORF">RIMI_LOCUS10992513</name>
</gene>
<proteinExistence type="predicted"/>
<reference evidence="3" key="1">
    <citation type="submission" date="2023-07" db="EMBL/GenBank/DDBJ databases">
        <authorList>
            <person name="Stuckert A."/>
        </authorList>
    </citation>
    <scope>NUCLEOTIDE SEQUENCE</scope>
</reference>
<keyword evidence="1" id="KW-0378">Hydrolase</keyword>
<keyword evidence="2" id="KW-0472">Membrane</keyword>
<dbReference type="PANTHER" id="PTHR23344:SF13">
    <property type="entry name" value="GLYCEROPHOSPHODIESTER PHOSPHODIESTERASE DOMAIN-CONTAINING PROTEIN 4"/>
    <property type="match status" value="1"/>
</dbReference>
<feature type="transmembrane region" description="Helical" evidence="2">
    <location>
        <begin position="61"/>
        <end position="85"/>
    </location>
</feature>
<protein>
    <recommendedName>
        <fullName evidence="5">NADH dehydrogenase subunit 6</fullName>
    </recommendedName>
</protein>